<name>A0A1A9M7Y2_9XANT</name>
<accession>A0A1A9M7Y2</accession>
<sequence>MHTSSPLMLAGLLLTALASCSAGNPPPAAETARPADTPPAAAGSSPTRLPPAGTDASVTGPLPRPGKTPAPAAAAAGPSLPAQAVAWRCDQRAITTRFDPATDALQLTLEDRTLTLLSAQAASGARFADAQGNQFWEHAGEATLSLAGGEAIKCVHEAATTIG</sequence>
<keyword evidence="1 6" id="KW-0732">Signal</keyword>
<evidence type="ECO:0000256" key="1">
    <source>
        <dbReference type="ARBA" id="ARBA00022729"/>
    </source>
</evidence>
<evidence type="ECO:0000313" key="8">
    <source>
        <dbReference type="EMBL" id="OAG66232.1"/>
    </source>
</evidence>
<keyword evidence="2" id="KW-0472">Membrane</keyword>
<keyword evidence="3" id="KW-0564">Palmitate</keyword>
<comment type="caution">
    <text evidence="8">The sequence shown here is derived from an EMBL/GenBank/DDBJ whole genome shotgun (WGS) entry which is preliminary data.</text>
</comment>
<dbReference type="SUPFAM" id="SSF141488">
    <property type="entry name" value="YdhA-like"/>
    <property type="match status" value="1"/>
</dbReference>
<evidence type="ECO:0000256" key="4">
    <source>
        <dbReference type="ARBA" id="ARBA00023288"/>
    </source>
</evidence>
<feature type="chain" id="PRO_5008392749" description="C-type lysozyme inhibitor domain-containing protein" evidence="6">
    <location>
        <begin position="19"/>
        <end position="163"/>
    </location>
</feature>
<dbReference type="Proteomes" id="UP000077659">
    <property type="component" value="Unassembled WGS sequence"/>
</dbReference>
<reference evidence="8 9" key="1">
    <citation type="submission" date="2016-05" db="EMBL/GenBank/DDBJ databases">
        <title>Pathogenic, phenotypic and molecular characterisation of Xanthomonas nasturtii sp. nov. and Xanthomonas floridensis sp. nov., new species of Xanthomonas associated with watercress production in Florida.</title>
        <authorList>
            <person name="Vicente J.G."/>
            <person name="Rothwell S."/>
            <person name="Holub E.B."/>
            <person name="Studholme D.J."/>
        </authorList>
    </citation>
    <scope>NUCLEOTIDE SEQUENCE [LARGE SCALE GENOMIC DNA]</scope>
    <source>
        <strain evidence="8 9">WHRI 8848</strain>
    </source>
</reference>
<dbReference type="EMBL" id="LXNG01000034">
    <property type="protein sequence ID" value="OAG66232.1"/>
    <property type="molecule type" value="Genomic_DNA"/>
</dbReference>
<dbReference type="InterPro" id="IPR018660">
    <property type="entry name" value="MliC"/>
</dbReference>
<dbReference type="AlphaFoldDB" id="A0A1A9M7Y2"/>
<dbReference type="Gene3D" id="2.40.128.200">
    <property type="match status" value="1"/>
</dbReference>
<protein>
    <recommendedName>
        <fullName evidence="7">C-type lysozyme inhibitor domain-containing protein</fullName>
    </recommendedName>
</protein>
<dbReference type="InterPro" id="IPR036328">
    <property type="entry name" value="MliC_sf"/>
</dbReference>
<feature type="signal peptide" evidence="6">
    <location>
        <begin position="1"/>
        <end position="18"/>
    </location>
</feature>
<gene>
    <name evidence="8" type="ORF">A7D17_04715</name>
</gene>
<organism evidence="8 9">
    <name type="scientific">Xanthomonas floridensis</name>
    <dbReference type="NCBI Taxonomy" id="1843580"/>
    <lineage>
        <taxon>Bacteria</taxon>
        <taxon>Pseudomonadati</taxon>
        <taxon>Pseudomonadota</taxon>
        <taxon>Gammaproteobacteria</taxon>
        <taxon>Lysobacterales</taxon>
        <taxon>Lysobacteraceae</taxon>
        <taxon>Xanthomonas</taxon>
    </lineage>
</organism>
<evidence type="ECO:0000259" key="7">
    <source>
        <dbReference type="Pfam" id="PF09864"/>
    </source>
</evidence>
<proteinExistence type="predicted"/>
<dbReference type="STRING" id="1843580.A7D17_04715"/>
<feature type="compositionally biased region" description="Low complexity" evidence="5">
    <location>
        <begin position="29"/>
        <end position="42"/>
    </location>
</feature>
<evidence type="ECO:0000313" key="9">
    <source>
        <dbReference type="Proteomes" id="UP000077659"/>
    </source>
</evidence>
<keyword evidence="4" id="KW-0449">Lipoprotein</keyword>
<feature type="domain" description="C-type lysozyme inhibitor" evidence="7">
    <location>
        <begin position="87"/>
        <end position="150"/>
    </location>
</feature>
<evidence type="ECO:0000256" key="3">
    <source>
        <dbReference type="ARBA" id="ARBA00023139"/>
    </source>
</evidence>
<evidence type="ECO:0000256" key="6">
    <source>
        <dbReference type="SAM" id="SignalP"/>
    </source>
</evidence>
<feature type="region of interest" description="Disordered" evidence="5">
    <location>
        <begin position="22"/>
        <end position="79"/>
    </location>
</feature>
<feature type="compositionally biased region" description="Low complexity" evidence="5">
    <location>
        <begin position="69"/>
        <end position="79"/>
    </location>
</feature>
<dbReference type="Pfam" id="PF09864">
    <property type="entry name" value="MliC"/>
    <property type="match status" value="1"/>
</dbReference>
<evidence type="ECO:0000256" key="2">
    <source>
        <dbReference type="ARBA" id="ARBA00023136"/>
    </source>
</evidence>
<evidence type="ECO:0000256" key="5">
    <source>
        <dbReference type="SAM" id="MobiDB-lite"/>
    </source>
</evidence>